<protein>
    <submittedName>
        <fullName evidence="2">Uncharacterized protein</fullName>
    </submittedName>
</protein>
<evidence type="ECO:0000256" key="1">
    <source>
        <dbReference type="SAM" id="MobiDB-lite"/>
    </source>
</evidence>
<dbReference type="Proteomes" id="UP000184357">
    <property type="component" value="Unassembled WGS sequence"/>
</dbReference>
<proteinExistence type="predicted"/>
<feature type="compositionally biased region" description="Low complexity" evidence="1">
    <location>
        <begin position="177"/>
        <end position="219"/>
    </location>
</feature>
<feature type="region of interest" description="Disordered" evidence="1">
    <location>
        <begin position="175"/>
        <end position="219"/>
    </location>
</feature>
<accession>A0A1M5PM92</accession>
<reference evidence="2 3" key="1">
    <citation type="submission" date="2016-11" db="EMBL/GenBank/DDBJ databases">
        <authorList>
            <person name="Jaros S."/>
            <person name="Januszkiewicz K."/>
            <person name="Wedrychowicz H."/>
        </authorList>
    </citation>
    <scope>NUCLEOTIDE SEQUENCE [LARGE SCALE GENOMIC DNA]</scope>
    <source>
        <strain evidence="2 3">DSM 9297</strain>
    </source>
</reference>
<keyword evidence="3" id="KW-1185">Reference proteome</keyword>
<dbReference type="STRING" id="43928.SAMN05443636_1667"/>
<feature type="region of interest" description="Disordered" evidence="1">
    <location>
        <begin position="1"/>
        <end position="32"/>
    </location>
</feature>
<sequence>MTVENCTFQGSGSDRIEPDYHGNGIVDGAPEFPLPSDVTGYAVSDEIDGIEPGVGPWGDGSVSVDSDPVGYDHTLVLHADADNPHSDGAESGDFDMDIVVTGDATLGDEVEPDSDTITTTSDGNTLIEIQDLQPDELDSFRFNGEVVDYVVDDGYGYAVSLDGTTTTFEDIVNGTVTSDDTTASDGETTTTETSTQTTTDSTTDTTTADGSTTDSGSTADLSKRVVVDGADDGSPTNYTFTVSGEVVRDTEASNRTSDGTDWDRVEDFASDGKVIGLVGTGVDAYRFSGNITAVTVDGEATFAVERGL</sequence>
<organism evidence="2 3">
    <name type="scientific">Halobaculum gomorrense</name>
    <dbReference type="NCBI Taxonomy" id="43928"/>
    <lineage>
        <taxon>Archaea</taxon>
        <taxon>Methanobacteriati</taxon>
        <taxon>Methanobacteriota</taxon>
        <taxon>Stenosarchaea group</taxon>
        <taxon>Halobacteria</taxon>
        <taxon>Halobacteriales</taxon>
        <taxon>Haloferacaceae</taxon>
        <taxon>Halobaculum</taxon>
    </lineage>
</organism>
<dbReference type="EMBL" id="FQWV01000003">
    <property type="protein sequence ID" value="SHH02908.1"/>
    <property type="molecule type" value="Genomic_DNA"/>
</dbReference>
<gene>
    <name evidence="2" type="ORF">SAMN05443636_1667</name>
</gene>
<dbReference type="AlphaFoldDB" id="A0A1M5PM92"/>
<evidence type="ECO:0000313" key="3">
    <source>
        <dbReference type="Proteomes" id="UP000184357"/>
    </source>
</evidence>
<dbReference type="OrthoDB" id="202667at2157"/>
<evidence type="ECO:0000313" key="2">
    <source>
        <dbReference type="EMBL" id="SHH02908.1"/>
    </source>
</evidence>
<feature type="compositionally biased region" description="Polar residues" evidence="1">
    <location>
        <begin position="1"/>
        <end position="12"/>
    </location>
</feature>
<name>A0A1M5PM92_9EURY</name>